<dbReference type="GO" id="GO:0030674">
    <property type="term" value="F:protein-macromolecule adaptor activity"/>
    <property type="evidence" value="ECO:0007669"/>
    <property type="project" value="TreeGrafter"/>
</dbReference>
<keyword evidence="12" id="KW-0539">Nucleus</keyword>
<keyword evidence="14" id="KW-1185">Reference proteome</keyword>
<comment type="similarity">
    <text evidence="3">Belongs to the NDC1 family.</text>
</comment>
<keyword evidence="6" id="KW-0509">mRNA transport</keyword>
<proteinExistence type="inferred from homology"/>
<evidence type="ECO:0000256" key="8">
    <source>
        <dbReference type="ARBA" id="ARBA00022989"/>
    </source>
</evidence>
<evidence type="ECO:0000256" key="5">
    <source>
        <dbReference type="ARBA" id="ARBA00022692"/>
    </source>
</evidence>
<keyword evidence="10" id="KW-0906">Nuclear pore complex</keyword>
<dbReference type="PANTHER" id="PTHR13269:SF6">
    <property type="entry name" value="NUCLEOPORIN NDC1"/>
    <property type="match status" value="1"/>
</dbReference>
<reference evidence="13" key="2">
    <citation type="submission" date="2023-05" db="EMBL/GenBank/DDBJ databases">
        <authorList>
            <person name="Fouks B."/>
        </authorList>
    </citation>
    <scope>NUCLEOTIDE SEQUENCE</scope>
    <source>
        <strain evidence="13">Stay&amp;Tobe</strain>
        <tissue evidence="13">Testes</tissue>
    </source>
</reference>
<keyword evidence="11" id="KW-0472">Membrane</keyword>
<gene>
    <name evidence="13" type="ORF">L9F63_018983</name>
</gene>
<dbReference type="GO" id="GO:0051028">
    <property type="term" value="P:mRNA transport"/>
    <property type="evidence" value="ECO:0007669"/>
    <property type="project" value="UniProtKB-KW"/>
</dbReference>
<dbReference type="GO" id="GO:0015031">
    <property type="term" value="P:protein transport"/>
    <property type="evidence" value="ECO:0007669"/>
    <property type="project" value="UniProtKB-KW"/>
</dbReference>
<evidence type="ECO:0000313" key="14">
    <source>
        <dbReference type="Proteomes" id="UP001233999"/>
    </source>
</evidence>
<dbReference type="GO" id="GO:0070762">
    <property type="term" value="C:nuclear pore transmembrane ring"/>
    <property type="evidence" value="ECO:0007669"/>
    <property type="project" value="TreeGrafter"/>
</dbReference>
<evidence type="ECO:0000256" key="9">
    <source>
        <dbReference type="ARBA" id="ARBA00023010"/>
    </source>
</evidence>
<evidence type="ECO:0000256" key="1">
    <source>
        <dbReference type="ARBA" id="ARBA00004232"/>
    </source>
</evidence>
<dbReference type="PANTHER" id="PTHR13269">
    <property type="entry name" value="NUCLEOPORIN NDC1"/>
    <property type="match status" value="1"/>
</dbReference>
<dbReference type="InterPro" id="IPR019049">
    <property type="entry name" value="Nucleoporin_prot_Ndc1/Nup"/>
</dbReference>
<dbReference type="AlphaFoldDB" id="A0AAD7ZVS5"/>
<evidence type="ECO:0000256" key="12">
    <source>
        <dbReference type="ARBA" id="ARBA00023242"/>
    </source>
</evidence>
<dbReference type="Proteomes" id="UP001233999">
    <property type="component" value="Unassembled WGS sequence"/>
</dbReference>
<dbReference type="EMBL" id="JASPKZ010006084">
    <property type="protein sequence ID" value="KAJ9587601.1"/>
    <property type="molecule type" value="Genomic_DNA"/>
</dbReference>
<dbReference type="GO" id="GO:0006999">
    <property type="term" value="P:nuclear pore organization"/>
    <property type="evidence" value="ECO:0007669"/>
    <property type="project" value="TreeGrafter"/>
</dbReference>
<reference evidence="13" key="1">
    <citation type="journal article" date="2023" name="IScience">
        <title>Live-bearing cockroach genome reveals convergent evolutionary mechanisms linked to viviparity in insects and beyond.</title>
        <authorList>
            <person name="Fouks B."/>
            <person name="Harrison M.C."/>
            <person name="Mikhailova A.A."/>
            <person name="Marchal E."/>
            <person name="English S."/>
            <person name="Carruthers M."/>
            <person name="Jennings E.C."/>
            <person name="Chiamaka E.L."/>
            <person name="Frigard R.A."/>
            <person name="Pippel M."/>
            <person name="Attardo G.M."/>
            <person name="Benoit J.B."/>
            <person name="Bornberg-Bauer E."/>
            <person name="Tobe S.S."/>
        </authorList>
    </citation>
    <scope>NUCLEOTIDE SEQUENCE</scope>
    <source>
        <strain evidence="13">Stay&amp;Tobe</strain>
    </source>
</reference>
<comment type="caution">
    <text evidence="13">The sequence shown here is derived from an EMBL/GenBank/DDBJ whole genome shotgun (WGS) entry which is preliminary data.</text>
</comment>
<evidence type="ECO:0000256" key="4">
    <source>
        <dbReference type="ARBA" id="ARBA00022448"/>
    </source>
</evidence>
<keyword evidence="8" id="KW-1133">Transmembrane helix</keyword>
<evidence type="ECO:0000256" key="10">
    <source>
        <dbReference type="ARBA" id="ARBA00023132"/>
    </source>
</evidence>
<evidence type="ECO:0000256" key="6">
    <source>
        <dbReference type="ARBA" id="ARBA00022816"/>
    </source>
</evidence>
<keyword evidence="4" id="KW-0813">Transport</keyword>
<dbReference type="GO" id="GO:0031965">
    <property type="term" value="C:nuclear membrane"/>
    <property type="evidence" value="ECO:0007669"/>
    <property type="project" value="UniProtKB-SubCell"/>
</dbReference>
<evidence type="ECO:0000256" key="7">
    <source>
        <dbReference type="ARBA" id="ARBA00022927"/>
    </source>
</evidence>
<comment type="subcellular location">
    <subcellularLocation>
        <location evidence="1">Nucleus membrane</location>
        <topology evidence="1">Multi-pass membrane protein</topology>
    </subcellularLocation>
    <subcellularLocation>
        <location evidence="2">Nucleus</location>
        <location evidence="2">Nuclear pore complex</location>
    </subcellularLocation>
</comment>
<sequence length="321" mass="36491">MNTLKLFFQVHLTERIVFPITANFGNSNSLVLHQALALTDLPVIQYLGFFDLKNLAEKNQSRREELFTLSQPGGHPYNWNAIVIECLKLVKTFTEDLNKANSDVQPAMESKKEYFPMSNIATSPNTLNMSGMRNLRLRSPASPNASILQTPNMLHAQSGNVNIQAPREPLIKILRLHWAQFIDLLCKKPVICFIFGEIPDAKVRYHLAQAQPVIWAVQGLARLSAASFKEDSYGVVQKDLPEIITALLQLKLALDKLQKIGNYKKSQKMDDFELKMKSALRSAVKRSLYCICIEFGDYVKELKLSKDVHQQLQPYLLFREG</sequence>
<name>A0AAD7ZVS5_DIPPU</name>
<keyword evidence="7" id="KW-0653">Protein transport</keyword>
<protein>
    <recommendedName>
        <fullName evidence="15">Nucleoporin NDC1</fullName>
    </recommendedName>
</protein>
<evidence type="ECO:0008006" key="15">
    <source>
        <dbReference type="Google" id="ProtNLM"/>
    </source>
</evidence>
<accession>A0AAD7ZVS5</accession>
<organism evidence="13 14">
    <name type="scientific">Diploptera punctata</name>
    <name type="common">Pacific beetle cockroach</name>
    <dbReference type="NCBI Taxonomy" id="6984"/>
    <lineage>
        <taxon>Eukaryota</taxon>
        <taxon>Metazoa</taxon>
        <taxon>Ecdysozoa</taxon>
        <taxon>Arthropoda</taxon>
        <taxon>Hexapoda</taxon>
        <taxon>Insecta</taxon>
        <taxon>Pterygota</taxon>
        <taxon>Neoptera</taxon>
        <taxon>Polyneoptera</taxon>
        <taxon>Dictyoptera</taxon>
        <taxon>Blattodea</taxon>
        <taxon>Blaberoidea</taxon>
        <taxon>Blaberidae</taxon>
        <taxon>Diplopterinae</taxon>
        <taxon>Diploptera</taxon>
    </lineage>
</organism>
<evidence type="ECO:0000256" key="2">
    <source>
        <dbReference type="ARBA" id="ARBA00004567"/>
    </source>
</evidence>
<evidence type="ECO:0000256" key="3">
    <source>
        <dbReference type="ARBA" id="ARBA00005760"/>
    </source>
</evidence>
<keyword evidence="5" id="KW-0812">Transmembrane</keyword>
<dbReference type="Pfam" id="PF09531">
    <property type="entry name" value="Ndc1_Nup"/>
    <property type="match status" value="1"/>
</dbReference>
<evidence type="ECO:0000256" key="11">
    <source>
        <dbReference type="ARBA" id="ARBA00023136"/>
    </source>
</evidence>
<keyword evidence="9" id="KW-0811">Translocation</keyword>
<evidence type="ECO:0000313" key="13">
    <source>
        <dbReference type="EMBL" id="KAJ9587601.1"/>
    </source>
</evidence>